<keyword evidence="1" id="KW-1133">Transmembrane helix</keyword>
<organism evidence="2">
    <name type="scientific">viral metagenome</name>
    <dbReference type="NCBI Taxonomy" id="1070528"/>
    <lineage>
        <taxon>unclassified sequences</taxon>
        <taxon>metagenomes</taxon>
        <taxon>organismal metagenomes</taxon>
    </lineage>
</organism>
<sequence length="135" mass="15166">MNPPPGPGSSSTGPVWHPPIATKWIVVIIVVFLGAVANRIPHRFRFYLIQPVGFFLISLAGMLCYWGKFYAGTFALFFFLLSIWSAEARSPEGFLNASNTVDWVTNSKKWFVEKVLKEQPLAIQEKDVSTFPISD</sequence>
<evidence type="ECO:0000313" key="2">
    <source>
        <dbReference type="EMBL" id="QHU31988.1"/>
    </source>
</evidence>
<protein>
    <submittedName>
        <fullName evidence="2">Uncharacterized protein</fullName>
    </submittedName>
</protein>
<proteinExistence type="predicted"/>
<keyword evidence="1" id="KW-0812">Transmembrane</keyword>
<evidence type="ECO:0000256" key="1">
    <source>
        <dbReference type="SAM" id="Phobius"/>
    </source>
</evidence>
<dbReference type="AlphaFoldDB" id="A0A6C0LPU9"/>
<accession>A0A6C0LPU9</accession>
<keyword evidence="1" id="KW-0472">Membrane</keyword>
<feature type="transmembrane region" description="Helical" evidence="1">
    <location>
        <begin position="44"/>
        <end position="63"/>
    </location>
</feature>
<dbReference type="EMBL" id="MN740534">
    <property type="protein sequence ID" value="QHU31988.1"/>
    <property type="molecule type" value="Genomic_DNA"/>
</dbReference>
<name>A0A6C0LPU9_9ZZZZ</name>
<feature type="transmembrane region" description="Helical" evidence="1">
    <location>
        <begin position="20"/>
        <end position="37"/>
    </location>
</feature>
<reference evidence="2" key="1">
    <citation type="journal article" date="2020" name="Nature">
        <title>Giant virus diversity and host interactions through global metagenomics.</title>
        <authorList>
            <person name="Schulz F."/>
            <person name="Roux S."/>
            <person name="Paez-Espino D."/>
            <person name="Jungbluth S."/>
            <person name="Walsh D.A."/>
            <person name="Denef V.J."/>
            <person name="McMahon K.D."/>
            <person name="Konstantinidis K.T."/>
            <person name="Eloe-Fadrosh E.A."/>
            <person name="Kyrpides N.C."/>
            <person name="Woyke T."/>
        </authorList>
    </citation>
    <scope>NUCLEOTIDE SEQUENCE</scope>
    <source>
        <strain evidence="2">GVMAG-M-3300027963-41</strain>
    </source>
</reference>